<dbReference type="Proteomes" id="UP000092461">
    <property type="component" value="Unassembled WGS sequence"/>
</dbReference>
<feature type="compositionally biased region" description="Low complexity" evidence="1">
    <location>
        <begin position="98"/>
        <end position="117"/>
    </location>
</feature>
<protein>
    <submittedName>
        <fullName evidence="3">Uncharacterized protein</fullName>
    </submittedName>
</protein>
<dbReference type="EMBL" id="AJWK01016681">
    <property type="status" value="NOT_ANNOTATED_CDS"/>
    <property type="molecule type" value="Genomic_DNA"/>
</dbReference>
<dbReference type="VEuPathDB" id="VectorBase:LLOJ005255"/>
<feature type="region of interest" description="Disordered" evidence="1">
    <location>
        <begin position="98"/>
        <end position="152"/>
    </location>
</feature>
<evidence type="ECO:0000256" key="1">
    <source>
        <dbReference type="SAM" id="MobiDB-lite"/>
    </source>
</evidence>
<feature type="compositionally biased region" description="Polar residues" evidence="1">
    <location>
        <begin position="137"/>
        <end position="152"/>
    </location>
</feature>
<feature type="compositionally biased region" description="Polar residues" evidence="1">
    <location>
        <begin position="1"/>
        <end position="10"/>
    </location>
</feature>
<feature type="compositionally biased region" description="Basic and acidic residues" evidence="1">
    <location>
        <begin position="118"/>
        <end position="130"/>
    </location>
</feature>
<reference evidence="3" key="1">
    <citation type="submission" date="2020-05" db="UniProtKB">
        <authorList>
            <consortium name="EnsemblMetazoa"/>
        </authorList>
    </citation>
    <scope>IDENTIFICATION</scope>
    <source>
        <strain evidence="3">Jacobina</strain>
    </source>
</reference>
<feature type="compositionally biased region" description="Basic and acidic residues" evidence="1">
    <location>
        <begin position="28"/>
        <end position="44"/>
    </location>
</feature>
<accession>A0A1B0CKW8</accession>
<evidence type="ECO:0000256" key="2">
    <source>
        <dbReference type="SAM" id="Phobius"/>
    </source>
</evidence>
<feature type="transmembrane region" description="Helical" evidence="2">
    <location>
        <begin position="433"/>
        <end position="456"/>
    </location>
</feature>
<keyword evidence="4" id="KW-1185">Reference proteome</keyword>
<proteinExistence type="predicted"/>
<keyword evidence="2" id="KW-0812">Transmembrane</keyword>
<keyword evidence="2" id="KW-0472">Membrane</keyword>
<dbReference type="VEuPathDB" id="VectorBase:LLONM1_011563"/>
<dbReference type="EnsemblMetazoa" id="LLOJ005255-RA">
    <property type="protein sequence ID" value="LLOJ005255-PA"/>
    <property type="gene ID" value="LLOJ005255"/>
</dbReference>
<dbReference type="EMBL" id="AJWK01016683">
    <property type="status" value="NOT_ANNOTATED_CDS"/>
    <property type="molecule type" value="Genomic_DNA"/>
</dbReference>
<feature type="region of interest" description="Disordered" evidence="1">
    <location>
        <begin position="1"/>
        <end position="85"/>
    </location>
</feature>
<feature type="transmembrane region" description="Helical" evidence="2">
    <location>
        <begin position="468"/>
        <end position="487"/>
    </location>
</feature>
<feature type="compositionally biased region" description="Polar residues" evidence="1">
    <location>
        <begin position="68"/>
        <end position="77"/>
    </location>
</feature>
<dbReference type="EMBL" id="AJWK01016682">
    <property type="status" value="NOT_ANNOTATED_CDS"/>
    <property type="molecule type" value="Genomic_DNA"/>
</dbReference>
<sequence length="827" mass="95264">MDTVSPPQTRSRSRSKTPFVPTIPDGNNAKDAEGDQRHVRKEPTVRTIQEEDESTQTPPKRSKRETTKSSNVSPTEATKTLSATTVKVTTTTTKVVTRGTTNSQSTTSSTQEASTAALKKDTVNQKEFNRGLEGSQKKISTPRNNKTSTLLGNLNGDLSDHIAYKEYRDAGEYWNKYPKTDYTYSKLSPHRREIVPGVIAMPNMSRKSLEKHEERVNQMVLNNPSQESYIRARYEATRFTRIRRKISTPRNNKTSTLLGNLNGDLSDHIAYKEYRDAGEYWNKYPKTDYTYSKLSPHRREIVPGVIAMPNMSRKSLEKHEERVNQMVLNNPSQESYIRARYEATRFTRSAARPLHYDSGEDELDLSQYDRRKRTTTVYRETIFRRLYTRIITTIVTSWYWISRPFTSSTAKGYYANTDLSIFRRILSGIGSSFMYVFQRIYLLIASILVLDTWLLQSSVEGGRHKKKFLWFLVLLLPFLLFGTLSLYGDVEEKSRILPILPISFGWVPSVFTSAWSWTDHMPSLNFFTLLQSSSQRKSEEIASNIQQHLSAEEYSRLLSHIDQYIEAVVSRRDKEEASSDHLRLLIAKIVKENTVTYKYELTEGDIERIVAIVLQRLKATSEAAPTIDQDLIDRITLSVREGFQGDAKKSSEEIVLRIIQSDHLTQLIDQRLRDLPAVVQVDTSKYDDLIAKLSLEVTKIREDLAARENHDQDINFSLESMRTQQEMLADQLYEFKRETDTKFDKLLNEIDVKIAALGDEQFTEINKQIRKVLVQIFNIDGKQVDVEDLRSWIRDVFVAKEYLEARLSEIQGQFSGHVSEEIHDLPA</sequence>
<dbReference type="AlphaFoldDB" id="A0A1B0CKW8"/>
<evidence type="ECO:0000313" key="4">
    <source>
        <dbReference type="Proteomes" id="UP000092461"/>
    </source>
</evidence>
<evidence type="ECO:0000313" key="3">
    <source>
        <dbReference type="EnsemblMetazoa" id="LLOJ005255-PA"/>
    </source>
</evidence>
<name>A0A1B0CKW8_LUTLO</name>
<organism evidence="3 4">
    <name type="scientific">Lutzomyia longipalpis</name>
    <name type="common">Sand fly</name>
    <dbReference type="NCBI Taxonomy" id="7200"/>
    <lineage>
        <taxon>Eukaryota</taxon>
        <taxon>Metazoa</taxon>
        <taxon>Ecdysozoa</taxon>
        <taxon>Arthropoda</taxon>
        <taxon>Hexapoda</taxon>
        <taxon>Insecta</taxon>
        <taxon>Pterygota</taxon>
        <taxon>Neoptera</taxon>
        <taxon>Endopterygota</taxon>
        <taxon>Diptera</taxon>
        <taxon>Nematocera</taxon>
        <taxon>Psychodoidea</taxon>
        <taxon>Psychodidae</taxon>
        <taxon>Lutzomyia</taxon>
        <taxon>Lutzomyia</taxon>
    </lineage>
</organism>
<keyword evidence="2" id="KW-1133">Transmembrane helix</keyword>